<dbReference type="RefSeq" id="WP_322809411.1">
    <property type="nucleotide sequence ID" value="NZ_JAVBVO010000004.1"/>
</dbReference>
<feature type="transmembrane region" description="Helical" evidence="6">
    <location>
        <begin position="173"/>
        <end position="191"/>
    </location>
</feature>
<evidence type="ECO:0000256" key="4">
    <source>
        <dbReference type="ARBA" id="ARBA00022989"/>
    </source>
</evidence>
<evidence type="ECO:0000256" key="5">
    <source>
        <dbReference type="ARBA" id="ARBA00023136"/>
    </source>
</evidence>
<evidence type="ECO:0000256" key="3">
    <source>
        <dbReference type="ARBA" id="ARBA00022692"/>
    </source>
</evidence>
<feature type="transmembrane region" description="Helical" evidence="6">
    <location>
        <begin position="436"/>
        <end position="455"/>
    </location>
</feature>
<comment type="caution">
    <text evidence="7">The sequence shown here is derived from an EMBL/GenBank/DDBJ whole genome shotgun (WGS) entry which is preliminary data.</text>
</comment>
<accession>A0AAW9KCC2</accession>
<keyword evidence="3 6" id="KW-0812">Transmembrane</keyword>
<feature type="transmembrane region" description="Helical" evidence="6">
    <location>
        <begin position="45"/>
        <end position="64"/>
    </location>
</feature>
<gene>
    <name evidence="7" type="ORF">RAK27_13960</name>
</gene>
<dbReference type="Pfam" id="PF01943">
    <property type="entry name" value="Polysacc_synt"/>
    <property type="match status" value="1"/>
</dbReference>
<keyword evidence="5 6" id="KW-0472">Membrane</keyword>
<evidence type="ECO:0000256" key="6">
    <source>
        <dbReference type="SAM" id="Phobius"/>
    </source>
</evidence>
<feature type="transmembrane region" description="Helical" evidence="6">
    <location>
        <begin position="296"/>
        <end position="320"/>
    </location>
</feature>
<evidence type="ECO:0000256" key="2">
    <source>
        <dbReference type="ARBA" id="ARBA00022475"/>
    </source>
</evidence>
<organism evidence="7 8">
    <name type="scientific">Carnobacterium maltaromaticum</name>
    <name type="common">Carnobacterium piscicola</name>
    <dbReference type="NCBI Taxonomy" id="2751"/>
    <lineage>
        <taxon>Bacteria</taxon>
        <taxon>Bacillati</taxon>
        <taxon>Bacillota</taxon>
        <taxon>Bacilli</taxon>
        <taxon>Lactobacillales</taxon>
        <taxon>Carnobacteriaceae</taxon>
        <taxon>Carnobacterium</taxon>
    </lineage>
</organism>
<reference evidence="7" key="1">
    <citation type="submission" date="2023-08" db="EMBL/GenBank/DDBJ databases">
        <title>Genomic characterization of piscicolin 126 produced by Carnobacterium maltaromaticum CM22 strain isolated from salmon (Salmo salar).</title>
        <authorList>
            <person name="Gonzalez-Gragera E."/>
            <person name="Garcia-Lopez J.D."/>
            <person name="Teso-Perez C."/>
            <person name="Gimenez-Hernandez I."/>
            <person name="Peralta-Sanchez J.M."/>
            <person name="Valdivia E."/>
            <person name="Montalban-Lopez M."/>
            <person name="Martin-Platero A.M."/>
            <person name="Banos A."/>
            <person name="Martinez-Bueno M."/>
        </authorList>
    </citation>
    <scope>NUCLEOTIDE SEQUENCE</scope>
    <source>
        <strain evidence="7">CM22</strain>
    </source>
</reference>
<dbReference type="GO" id="GO:0005886">
    <property type="term" value="C:plasma membrane"/>
    <property type="evidence" value="ECO:0007669"/>
    <property type="project" value="UniProtKB-SubCell"/>
</dbReference>
<dbReference type="Proteomes" id="UP001290462">
    <property type="component" value="Unassembled WGS sequence"/>
</dbReference>
<dbReference type="EMBL" id="JAVBVO010000004">
    <property type="protein sequence ID" value="MDZ5759763.1"/>
    <property type="molecule type" value="Genomic_DNA"/>
</dbReference>
<name>A0AAW9KCC2_CARML</name>
<dbReference type="InterPro" id="IPR050833">
    <property type="entry name" value="Poly_Biosynth_Transport"/>
</dbReference>
<keyword evidence="2" id="KW-1003">Cell membrane</keyword>
<dbReference type="InterPro" id="IPR002797">
    <property type="entry name" value="Polysacc_synth"/>
</dbReference>
<evidence type="ECO:0000256" key="1">
    <source>
        <dbReference type="ARBA" id="ARBA00004651"/>
    </source>
</evidence>
<keyword evidence="4 6" id="KW-1133">Transmembrane helix</keyword>
<feature type="transmembrane region" description="Helical" evidence="6">
    <location>
        <begin position="12"/>
        <end position="33"/>
    </location>
</feature>
<protein>
    <submittedName>
        <fullName evidence="7">Oligosaccharide flippase family protein</fullName>
    </submittedName>
</protein>
<dbReference type="PANTHER" id="PTHR30250:SF11">
    <property type="entry name" value="O-ANTIGEN TRANSPORTER-RELATED"/>
    <property type="match status" value="1"/>
</dbReference>
<feature type="transmembrane region" description="Helical" evidence="6">
    <location>
        <begin position="413"/>
        <end position="430"/>
    </location>
</feature>
<feature type="transmembrane region" description="Helical" evidence="6">
    <location>
        <begin position="112"/>
        <end position="133"/>
    </location>
</feature>
<feature type="transmembrane region" description="Helical" evidence="6">
    <location>
        <begin position="212"/>
        <end position="232"/>
    </location>
</feature>
<comment type="subcellular location">
    <subcellularLocation>
        <location evidence="1">Cell membrane</location>
        <topology evidence="1">Multi-pass membrane protein</topology>
    </subcellularLocation>
</comment>
<evidence type="ECO:0000313" key="7">
    <source>
        <dbReference type="EMBL" id="MDZ5759763.1"/>
    </source>
</evidence>
<feature type="transmembrane region" description="Helical" evidence="6">
    <location>
        <begin position="380"/>
        <end position="401"/>
    </location>
</feature>
<feature type="transmembrane region" description="Helical" evidence="6">
    <location>
        <begin position="326"/>
        <end position="347"/>
    </location>
</feature>
<dbReference type="PANTHER" id="PTHR30250">
    <property type="entry name" value="PST FAMILY PREDICTED COLANIC ACID TRANSPORTER"/>
    <property type="match status" value="1"/>
</dbReference>
<sequence>MRPLVRRLIQFSIGSIGAAFLNLILIPITTYYLSPEEYGKTSMFLLAQTLLIYVIYLGFDQAFTREFYEYKDKHRLLGNALIVPLVSAIFLIIGMVLFAPTISQLLFASSKYVGAVNLLALSVIFLIFERFILLYIRMENQALTFSMYTILIKLAILIFTVLFLILFKPVFITVVYGTMVGQIIGDFILIISHLKLLDFRTVKFDFKLVKNLAKFGIPVVIATFIYSLFVVIDKLFLRYFTDFSQLGLYTAAFKIASALLILQVSFSNFWIPTAYEWYQQKKPIKYYKFVSDSMMLAISLLFIALLLSKELILIILSPAYSEAKYIFPFLCFYPLMVTVSETTNLGIVFSKKSYLNIVVSLLALVVSIGLNLWLTPLLGAIGTAIATGTAYIAYFGARTYFSMRIWEGFSVKKHFIVTGLLYSASLYSIFGSDGLSQYVVILLILGLILFLYRSLIKFCLMKIKAEMLIKKEY</sequence>
<proteinExistence type="predicted"/>
<feature type="transmembrane region" description="Helical" evidence="6">
    <location>
        <begin position="252"/>
        <end position="275"/>
    </location>
</feature>
<evidence type="ECO:0000313" key="8">
    <source>
        <dbReference type="Proteomes" id="UP001290462"/>
    </source>
</evidence>
<feature type="transmembrane region" description="Helical" evidence="6">
    <location>
        <begin position="76"/>
        <end position="100"/>
    </location>
</feature>
<feature type="transmembrane region" description="Helical" evidence="6">
    <location>
        <begin position="354"/>
        <end position="374"/>
    </location>
</feature>
<dbReference type="AlphaFoldDB" id="A0AAW9KCC2"/>
<feature type="transmembrane region" description="Helical" evidence="6">
    <location>
        <begin position="145"/>
        <end position="167"/>
    </location>
</feature>